<dbReference type="HOGENOM" id="CLU_3368362_0_0_1"/>
<dbReference type="Proteomes" id="UP000002812">
    <property type="component" value="Unassembled WGS sequence"/>
</dbReference>
<gene>
    <name evidence="1" type="ORF">Ao3042_04962</name>
</gene>
<evidence type="ECO:0000313" key="1">
    <source>
        <dbReference type="EMBL" id="EIT78626.1"/>
    </source>
</evidence>
<accession>I8IIT1</accession>
<organism evidence="1 2">
    <name type="scientific">Aspergillus oryzae (strain 3.042)</name>
    <name type="common">Yellow koji mold</name>
    <dbReference type="NCBI Taxonomy" id="1160506"/>
    <lineage>
        <taxon>Eukaryota</taxon>
        <taxon>Fungi</taxon>
        <taxon>Dikarya</taxon>
        <taxon>Ascomycota</taxon>
        <taxon>Pezizomycotina</taxon>
        <taxon>Eurotiomycetes</taxon>
        <taxon>Eurotiomycetidae</taxon>
        <taxon>Eurotiales</taxon>
        <taxon>Aspergillaceae</taxon>
        <taxon>Aspergillus</taxon>
        <taxon>Aspergillus subgen. Circumdati</taxon>
    </lineage>
</organism>
<reference evidence="1 2" key="1">
    <citation type="journal article" date="2012" name="Eukaryot. Cell">
        <title>Draft genome sequence of Aspergillus oryzae strain 3.042.</title>
        <authorList>
            <person name="Zhao G."/>
            <person name="Yao Y."/>
            <person name="Qi W."/>
            <person name="Wang C."/>
            <person name="Hou L."/>
            <person name="Zeng B."/>
            <person name="Cao X."/>
        </authorList>
    </citation>
    <scope>NUCLEOTIDE SEQUENCE [LARGE SCALE GENOMIC DNA]</scope>
    <source>
        <strain evidence="1 2">3.042</strain>
    </source>
</reference>
<dbReference type="AlphaFoldDB" id="I8IIT1"/>
<reference evidence="2" key="2">
    <citation type="submission" date="2012-06" db="EMBL/GenBank/DDBJ databases">
        <title>Comparative genomic analyses of Aspergillus oryzae 3.042 and A. oryzae RIB40 for soy-sauce fermentation.</title>
        <authorList>
            <person name="Zhao G."/>
            <person name="Hou L."/>
            <person name="Wang C."/>
            <person name="Cao X."/>
        </authorList>
    </citation>
    <scope>NUCLEOTIDE SEQUENCE [LARGE SCALE GENOMIC DNA]</scope>
    <source>
        <strain evidence="2">3.042</strain>
    </source>
</reference>
<protein>
    <submittedName>
        <fullName evidence="1">Uncharacterized protein</fullName>
    </submittedName>
</protein>
<evidence type="ECO:0000313" key="2">
    <source>
        <dbReference type="Proteomes" id="UP000002812"/>
    </source>
</evidence>
<sequence length="35" mass="4058">MVTESFFLRRLRNTDMRLNSHDNSIEGRFPGSCLG</sequence>
<dbReference type="EMBL" id="AKHY01000135">
    <property type="protein sequence ID" value="EIT78626.1"/>
    <property type="molecule type" value="Genomic_DNA"/>
</dbReference>
<name>I8IIT1_ASPO3</name>
<proteinExistence type="predicted"/>
<comment type="caution">
    <text evidence="1">The sequence shown here is derived from an EMBL/GenBank/DDBJ whole genome shotgun (WGS) entry which is preliminary data.</text>
</comment>